<evidence type="ECO:0000313" key="2">
    <source>
        <dbReference type="Proteomes" id="UP000199360"/>
    </source>
</evidence>
<gene>
    <name evidence="1" type="ORF">GA0070213_103280</name>
</gene>
<name>A0A1C5HLF2_9ACTN</name>
<dbReference type="STRING" id="745366.GA0070213_103280"/>
<dbReference type="AlphaFoldDB" id="A0A1C5HLF2"/>
<evidence type="ECO:0008006" key="3">
    <source>
        <dbReference type="Google" id="ProtNLM"/>
    </source>
</evidence>
<proteinExistence type="predicted"/>
<protein>
    <recommendedName>
        <fullName evidence="3">Ribbon-helix-helix protein, copG family</fullName>
    </recommendedName>
</protein>
<accession>A0A1C5HLF2</accession>
<keyword evidence="2" id="KW-1185">Reference proteome</keyword>
<dbReference type="Proteomes" id="UP000199360">
    <property type="component" value="Unassembled WGS sequence"/>
</dbReference>
<organism evidence="1 2">
    <name type="scientific">Micromonospora humi</name>
    <dbReference type="NCBI Taxonomy" id="745366"/>
    <lineage>
        <taxon>Bacteria</taxon>
        <taxon>Bacillati</taxon>
        <taxon>Actinomycetota</taxon>
        <taxon>Actinomycetes</taxon>
        <taxon>Micromonosporales</taxon>
        <taxon>Micromonosporaceae</taxon>
        <taxon>Micromonospora</taxon>
    </lineage>
</organism>
<evidence type="ECO:0000313" key="1">
    <source>
        <dbReference type="EMBL" id="SCG46798.1"/>
    </source>
</evidence>
<sequence length="55" mass="6506">MDPTPKNDAKVWLLMPTPMKANLEQAARQDRRPVNFLIREAITEYLNRRDQEPAR</sequence>
<dbReference type="InterPro" id="IPR010985">
    <property type="entry name" value="Ribbon_hlx_hlx"/>
</dbReference>
<dbReference type="GO" id="GO:0006355">
    <property type="term" value="P:regulation of DNA-templated transcription"/>
    <property type="evidence" value="ECO:0007669"/>
    <property type="project" value="InterPro"/>
</dbReference>
<dbReference type="SUPFAM" id="SSF47598">
    <property type="entry name" value="Ribbon-helix-helix"/>
    <property type="match status" value="1"/>
</dbReference>
<dbReference type="EMBL" id="FMDM01000003">
    <property type="protein sequence ID" value="SCG46798.1"/>
    <property type="molecule type" value="Genomic_DNA"/>
</dbReference>
<reference evidence="2" key="1">
    <citation type="submission" date="2016-06" db="EMBL/GenBank/DDBJ databases">
        <authorList>
            <person name="Varghese N."/>
            <person name="Submissions Spin"/>
        </authorList>
    </citation>
    <scope>NUCLEOTIDE SEQUENCE [LARGE SCALE GENOMIC DNA]</scope>
    <source>
        <strain evidence="2">DSM 45647</strain>
    </source>
</reference>